<evidence type="ECO:0000259" key="9">
    <source>
        <dbReference type="PROSITE" id="PS50055"/>
    </source>
</evidence>
<feature type="chain" id="PRO_5035856377" description="protein-tyrosine-phosphatase" evidence="8">
    <location>
        <begin position="18"/>
        <end position="1222"/>
    </location>
</feature>
<sequence length="1222" mass="136543">MLLTWFVKVLILGVILSSDTCSGADPTCKATSNWFGTKCRFKCHCVNNTACDNNGVCSSGCEYGWFGPSCQYVDLVSTYSKSPTPSWVYDSPDTSCSPDQDTVTVSLNSTFYFTWLRLYFKESVSSQDFHIQLMLANQTFVTCRNMYTSKINDTILDVNCLPGQFFQDLVVSGDGVKSLCTVFVSGGRNVALGQDTKQTSVFEGMNSSRAVDGDRSPEYKDNSCAHTNNYDSTPTWTLTFGLPHIINRYLLFNRNILQERLRGFFLEADQENGNVAFTYTEPTNTDQSLYIVQSDYAQIPVSSVKIVAKDKQSFQGYTILTLCEVEMYGDVVCLAGQYGRECQNSCICPKDRNNCFVSTGGCPSGCAAGYQGEGCQTTCGQTYFGVDCSQKCSTNCTGQLCQPTNGTCLSCQSGKQGPLCDTDCDAKLWGDNCTMSCSVDCKDQLCNPVNGACFSCVAGKSGDNCSKACPFPTFGEHCNNTCSKNCSGQSCDSVNGKCVSCVQGSIGEYCDHMMLVNQADDSPPVAAIVGPVVAFVVLVALIVIGVLIWRRRSHKKDVPETTLPHRSQNYSEIDNIRTGLSTALTTTPDEIVTGQTKSKPSVMKKPTGSRDMDSQANHLRGNYYNQVPGRCKTAIRFDELDNFMATHGKEFFQEQFKRIPANTSATTTVALSPENVNKNRYKNISAYDHSRVHLQTDVLKNHGDYINASYIDGFQQKKQFIASQGATKIILEDFVRMLWEQEVEVVVMLTSLVEDGKLKCEQYWPNDGEITIGELTVKLTTTQVFADYTIRRLCLYKGKALPVQVLTHFHFTTWPDKDVPTTAWGLVDFEQRVAAISTSKPIVVHCSAGVGRTGTFIALHNTLEQIKHTGYLDVFTTVQKLRQDRINMVQTFQQYEFLHKAVQIAMVCKGTTVTTRDLRDRIQTLDFSESGQSNLEKEFKSVCLVCCEDEQHEREEVQESNTYCNSRLLTNKIKNRLDNVLPKEYYRPVLRCETEELENYINAVLIPSCEKHDHQILTQLPLPTTVIDFWRLVTQYKVTVIVAFERDQSTVDTTIGDYLPESDDETKTCSFLNIRTTGLDSCDTWDTHRITVSVNEEHGSKPANLPFKGEYRLSHLSWKSKDLEPQNLLNLMEKIRSMKPVGEGRTLFTCRNGAELSGLACTMSLLLDRLDNDQHVCVPLVVGTLKAIRPQIIPTLKQYRLLYQTLNLFNETNNEYNNVGTA</sequence>
<dbReference type="SUPFAM" id="SSF49785">
    <property type="entry name" value="Galactose-binding domain-like"/>
    <property type="match status" value="1"/>
</dbReference>
<keyword evidence="7" id="KW-0472">Membrane</keyword>
<evidence type="ECO:0000256" key="8">
    <source>
        <dbReference type="SAM" id="SignalP"/>
    </source>
</evidence>
<evidence type="ECO:0000256" key="7">
    <source>
        <dbReference type="SAM" id="Phobius"/>
    </source>
</evidence>
<keyword evidence="4" id="KW-0904">Protein phosphatase</keyword>
<organism evidence="11 12">
    <name type="scientific">Candidula unifasciata</name>
    <dbReference type="NCBI Taxonomy" id="100452"/>
    <lineage>
        <taxon>Eukaryota</taxon>
        <taxon>Metazoa</taxon>
        <taxon>Spiralia</taxon>
        <taxon>Lophotrochozoa</taxon>
        <taxon>Mollusca</taxon>
        <taxon>Gastropoda</taxon>
        <taxon>Heterobranchia</taxon>
        <taxon>Euthyneura</taxon>
        <taxon>Panpulmonata</taxon>
        <taxon>Eupulmonata</taxon>
        <taxon>Stylommatophora</taxon>
        <taxon>Helicina</taxon>
        <taxon>Helicoidea</taxon>
        <taxon>Geomitridae</taxon>
        <taxon>Candidula</taxon>
    </lineage>
</organism>
<dbReference type="Gene3D" id="2.170.300.10">
    <property type="entry name" value="Tie2 ligand-binding domain superfamily"/>
    <property type="match status" value="1"/>
</dbReference>
<name>A0A8S3ZCN1_9EUPU</name>
<keyword evidence="7" id="KW-0812">Transmembrane</keyword>
<dbReference type="InterPro" id="IPR000242">
    <property type="entry name" value="PTP_cat"/>
</dbReference>
<dbReference type="SMART" id="SM00181">
    <property type="entry name" value="EGF"/>
    <property type="match status" value="4"/>
</dbReference>
<dbReference type="PANTHER" id="PTHR19134:SF562">
    <property type="entry name" value="PROTEIN-TYROSINE-PHOSPHATASE"/>
    <property type="match status" value="1"/>
</dbReference>
<evidence type="ECO:0000256" key="3">
    <source>
        <dbReference type="ARBA" id="ARBA00022801"/>
    </source>
</evidence>
<keyword evidence="3" id="KW-0378">Hydrolase</keyword>
<evidence type="ECO:0000256" key="1">
    <source>
        <dbReference type="ARBA" id="ARBA00009580"/>
    </source>
</evidence>
<gene>
    <name evidence="11" type="ORF">CUNI_LOCUS12885</name>
</gene>
<dbReference type="PROSITE" id="PS50055">
    <property type="entry name" value="TYR_PHOSPHATASE_PTP"/>
    <property type="match status" value="2"/>
</dbReference>
<dbReference type="SUPFAM" id="SSF52799">
    <property type="entry name" value="(Phosphotyrosine protein) phosphatases II"/>
    <property type="match status" value="2"/>
</dbReference>
<feature type="transmembrane region" description="Helical" evidence="7">
    <location>
        <begin position="525"/>
        <end position="549"/>
    </location>
</feature>
<dbReference type="Proteomes" id="UP000678393">
    <property type="component" value="Unassembled WGS sequence"/>
</dbReference>
<dbReference type="InterPro" id="IPR029021">
    <property type="entry name" value="Prot-tyrosine_phosphatase-like"/>
</dbReference>
<reference evidence="11" key="1">
    <citation type="submission" date="2021-04" db="EMBL/GenBank/DDBJ databases">
        <authorList>
            <consortium name="Molecular Ecology Group"/>
        </authorList>
    </citation>
    <scope>NUCLEOTIDE SEQUENCE</scope>
</reference>
<evidence type="ECO:0000313" key="11">
    <source>
        <dbReference type="EMBL" id="CAG5127327.1"/>
    </source>
</evidence>
<comment type="similarity">
    <text evidence="1">Belongs to the protein-tyrosine phosphatase family.</text>
</comment>
<dbReference type="FunFam" id="3.90.190.10:FF:000102">
    <property type="entry name" value="Receptor-type tyrosine-protein phosphatase"/>
    <property type="match status" value="1"/>
</dbReference>
<feature type="domain" description="Tyrosine specific protein phosphatases" evidence="10">
    <location>
        <begin position="827"/>
        <end position="896"/>
    </location>
</feature>
<evidence type="ECO:0000313" key="12">
    <source>
        <dbReference type="Proteomes" id="UP000678393"/>
    </source>
</evidence>
<dbReference type="InterPro" id="IPR003595">
    <property type="entry name" value="Tyr_Pase_cat"/>
</dbReference>
<evidence type="ECO:0000256" key="4">
    <source>
        <dbReference type="ARBA" id="ARBA00022912"/>
    </source>
</evidence>
<dbReference type="SMART" id="SM00194">
    <property type="entry name" value="PTPc"/>
    <property type="match status" value="2"/>
</dbReference>
<dbReference type="OrthoDB" id="6158725at2759"/>
<dbReference type="AlphaFoldDB" id="A0A8S3ZCN1"/>
<dbReference type="PANTHER" id="PTHR19134">
    <property type="entry name" value="RECEPTOR-TYPE TYROSINE-PROTEIN PHOSPHATASE"/>
    <property type="match status" value="1"/>
</dbReference>
<dbReference type="InterPro" id="IPR000742">
    <property type="entry name" value="EGF"/>
</dbReference>
<dbReference type="EC" id="3.1.3.48" evidence="2"/>
<comment type="catalytic activity">
    <reaction evidence="5">
        <text>O-phospho-L-tyrosyl-[protein] + H2O = L-tyrosyl-[protein] + phosphate</text>
        <dbReference type="Rhea" id="RHEA:10684"/>
        <dbReference type="Rhea" id="RHEA-COMP:10136"/>
        <dbReference type="Rhea" id="RHEA-COMP:20101"/>
        <dbReference type="ChEBI" id="CHEBI:15377"/>
        <dbReference type="ChEBI" id="CHEBI:43474"/>
        <dbReference type="ChEBI" id="CHEBI:46858"/>
        <dbReference type="ChEBI" id="CHEBI:61978"/>
        <dbReference type="EC" id="3.1.3.48"/>
    </reaction>
</comment>
<protein>
    <recommendedName>
        <fullName evidence="2">protein-tyrosine-phosphatase</fullName>
        <ecNumber evidence="2">3.1.3.48</ecNumber>
    </recommendedName>
</protein>
<dbReference type="Gene3D" id="3.90.190.10">
    <property type="entry name" value="Protein tyrosine phosphatase superfamily"/>
    <property type="match status" value="2"/>
</dbReference>
<dbReference type="CDD" id="cd00047">
    <property type="entry name" value="PTPc"/>
    <property type="match status" value="1"/>
</dbReference>
<dbReference type="Gene3D" id="2.60.120.260">
    <property type="entry name" value="Galactose-binding domain-like"/>
    <property type="match status" value="1"/>
</dbReference>
<evidence type="ECO:0000256" key="2">
    <source>
        <dbReference type="ARBA" id="ARBA00013064"/>
    </source>
</evidence>
<dbReference type="InterPro" id="IPR000387">
    <property type="entry name" value="Tyr_Pase_dom"/>
</dbReference>
<dbReference type="GO" id="GO:0004725">
    <property type="term" value="F:protein tyrosine phosphatase activity"/>
    <property type="evidence" value="ECO:0007669"/>
    <property type="project" value="UniProtKB-EC"/>
</dbReference>
<dbReference type="EMBL" id="CAJHNH020002648">
    <property type="protein sequence ID" value="CAG5127327.1"/>
    <property type="molecule type" value="Genomic_DNA"/>
</dbReference>
<feature type="signal peptide" evidence="8">
    <location>
        <begin position="1"/>
        <end position="17"/>
    </location>
</feature>
<keyword evidence="7" id="KW-1133">Transmembrane helix</keyword>
<dbReference type="InterPro" id="IPR016130">
    <property type="entry name" value="Tyr_Pase_AS"/>
</dbReference>
<feature type="domain" description="Tyrosine-protein phosphatase" evidence="9">
    <location>
        <begin position="935"/>
        <end position="1209"/>
    </location>
</feature>
<dbReference type="SMART" id="SM00404">
    <property type="entry name" value="PTPc_motif"/>
    <property type="match status" value="2"/>
</dbReference>
<feature type="region of interest" description="Disordered" evidence="6">
    <location>
        <begin position="593"/>
        <end position="616"/>
    </location>
</feature>
<dbReference type="PRINTS" id="PR00700">
    <property type="entry name" value="PRTYPHPHTASE"/>
</dbReference>
<accession>A0A8S3ZCN1</accession>
<dbReference type="InterPro" id="IPR008979">
    <property type="entry name" value="Galactose-bd-like_sf"/>
</dbReference>
<evidence type="ECO:0000259" key="10">
    <source>
        <dbReference type="PROSITE" id="PS50056"/>
    </source>
</evidence>
<dbReference type="PROSITE" id="PS50056">
    <property type="entry name" value="TYR_PHOSPHATASE_2"/>
    <property type="match status" value="2"/>
</dbReference>
<keyword evidence="8" id="KW-0732">Signal</keyword>
<feature type="domain" description="Tyrosine-protein phosphatase" evidence="9">
    <location>
        <begin position="652"/>
        <end position="905"/>
    </location>
</feature>
<feature type="domain" description="Tyrosine specific protein phosphatases" evidence="10">
    <location>
        <begin position="1126"/>
        <end position="1200"/>
    </location>
</feature>
<dbReference type="InterPro" id="IPR050348">
    <property type="entry name" value="Protein-Tyr_Phosphatase"/>
</dbReference>
<evidence type="ECO:0000256" key="5">
    <source>
        <dbReference type="ARBA" id="ARBA00051722"/>
    </source>
</evidence>
<keyword evidence="12" id="KW-1185">Reference proteome</keyword>
<evidence type="ECO:0000256" key="6">
    <source>
        <dbReference type="SAM" id="MobiDB-lite"/>
    </source>
</evidence>
<comment type="caution">
    <text evidence="11">The sequence shown here is derived from an EMBL/GenBank/DDBJ whole genome shotgun (WGS) entry which is preliminary data.</text>
</comment>
<dbReference type="PROSITE" id="PS00383">
    <property type="entry name" value="TYR_PHOSPHATASE_1"/>
    <property type="match status" value="1"/>
</dbReference>
<proteinExistence type="inferred from homology"/>
<dbReference type="Pfam" id="PF00102">
    <property type="entry name" value="Y_phosphatase"/>
    <property type="match status" value="2"/>
</dbReference>